<dbReference type="InParanoid" id="A0A1S0TI28"/>
<feature type="non-terminal residue" evidence="1">
    <location>
        <position position="1"/>
    </location>
</feature>
<dbReference type="EMBL" id="JH713342">
    <property type="protein sequence ID" value="EFO13757.1"/>
    <property type="molecule type" value="Genomic_DNA"/>
</dbReference>
<feature type="non-terminal residue" evidence="1">
    <location>
        <position position="68"/>
    </location>
</feature>
<gene>
    <name evidence="1" type="ORF">LOAG_14772</name>
</gene>
<dbReference type="RefSeq" id="XP_003150312.1">
    <property type="nucleotide sequence ID" value="XM_003150264.1"/>
</dbReference>
<organism evidence="1">
    <name type="scientific">Loa loa</name>
    <name type="common">Eye worm</name>
    <name type="synonym">Filaria loa</name>
    <dbReference type="NCBI Taxonomy" id="7209"/>
    <lineage>
        <taxon>Eukaryota</taxon>
        <taxon>Metazoa</taxon>
        <taxon>Ecdysozoa</taxon>
        <taxon>Nematoda</taxon>
        <taxon>Chromadorea</taxon>
        <taxon>Rhabditida</taxon>
        <taxon>Spirurina</taxon>
        <taxon>Spiruromorpha</taxon>
        <taxon>Filarioidea</taxon>
        <taxon>Onchocercidae</taxon>
        <taxon>Loa</taxon>
    </lineage>
</organism>
<proteinExistence type="predicted"/>
<accession>A0A1S0TI28</accession>
<evidence type="ECO:0000313" key="1">
    <source>
        <dbReference type="EMBL" id="EFO13757.1"/>
    </source>
</evidence>
<dbReference type="OrthoDB" id="5875557at2759"/>
<dbReference type="CTD" id="9952254"/>
<protein>
    <submittedName>
        <fullName evidence="1">Uncharacterized protein</fullName>
    </submittedName>
</protein>
<sequence>DVERTRISEVITAYEADYESSNVENISLQNGSMIYGKFTDKKFGTNGLLKRPKSASEFTATGKFPTAR</sequence>
<dbReference type="AlphaFoldDB" id="A0A1S0TI28"/>
<reference evidence="1" key="1">
    <citation type="submission" date="2012-04" db="EMBL/GenBank/DDBJ databases">
        <title>The Genome Sequence of Loa loa.</title>
        <authorList>
            <consortium name="The Broad Institute Genome Sequencing Platform"/>
            <consortium name="Broad Institute Genome Sequencing Center for Infectious Disease"/>
            <person name="Nutman T.B."/>
            <person name="Fink D.L."/>
            <person name="Russ C."/>
            <person name="Young S."/>
            <person name="Zeng Q."/>
            <person name="Gargeya S."/>
            <person name="Alvarado L."/>
            <person name="Berlin A."/>
            <person name="Chapman S.B."/>
            <person name="Chen Z."/>
            <person name="Freedman E."/>
            <person name="Gellesch M."/>
            <person name="Goldberg J."/>
            <person name="Griggs A."/>
            <person name="Gujja S."/>
            <person name="Heilman E.R."/>
            <person name="Heiman D."/>
            <person name="Howarth C."/>
            <person name="Mehta T."/>
            <person name="Neiman D."/>
            <person name="Pearson M."/>
            <person name="Roberts A."/>
            <person name="Saif S."/>
            <person name="Shea T."/>
            <person name="Shenoy N."/>
            <person name="Sisk P."/>
            <person name="Stolte C."/>
            <person name="Sykes S."/>
            <person name="White J."/>
            <person name="Yandava C."/>
            <person name="Haas B."/>
            <person name="Henn M.R."/>
            <person name="Nusbaum C."/>
            <person name="Birren B."/>
        </authorList>
    </citation>
    <scope>NUCLEOTIDE SEQUENCE [LARGE SCALE GENOMIC DNA]</scope>
</reference>
<name>A0A1S0TI28_LOALO</name>
<dbReference type="GeneID" id="9952254"/>
<dbReference type="KEGG" id="loa:LOAG_14772"/>